<dbReference type="InterPro" id="IPR025110">
    <property type="entry name" value="AMP-bd_C"/>
</dbReference>
<protein>
    <recommendedName>
        <fullName evidence="6">Long-chain-fatty-acid--CoA ligase</fullName>
        <ecNumber evidence="5">6.2.1.3</ecNumber>
    </recommendedName>
    <alternativeName>
        <fullName evidence="7">Long-chain acyl-CoA synthetase</fullName>
    </alternativeName>
</protein>
<dbReference type="Gene3D" id="3.40.50.980">
    <property type="match status" value="2"/>
</dbReference>
<feature type="domain" description="AMP-dependent synthetase/ligase" evidence="8">
    <location>
        <begin position="16"/>
        <end position="386"/>
    </location>
</feature>
<dbReference type="PROSITE" id="PS00455">
    <property type="entry name" value="AMP_BINDING"/>
    <property type="match status" value="1"/>
</dbReference>
<dbReference type="Pfam" id="PF13193">
    <property type="entry name" value="AMP-binding_C"/>
    <property type="match status" value="1"/>
</dbReference>
<proteinExistence type="predicted"/>
<dbReference type="InterPro" id="IPR045851">
    <property type="entry name" value="AMP-bd_C_sf"/>
</dbReference>
<dbReference type="RefSeq" id="WP_191025058.1">
    <property type="nucleotide sequence ID" value="NZ_JABBXD010000005.1"/>
</dbReference>
<keyword evidence="11" id="KW-1185">Reference proteome</keyword>
<comment type="caution">
    <text evidence="10">The sequence shown here is derived from an EMBL/GenBank/DDBJ whole genome shotgun (WGS) entry which is preliminary data.</text>
</comment>
<gene>
    <name evidence="10" type="ORF">HHX48_10990</name>
</gene>
<organism evidence="10 11">
    <name type="scientific">Salinimonas profundi</name>
    <dbReference type="NCBI Taxonomy" id="2729140"/>
    <lineage>
        <taxon>Bacteria</taxon>
        <taxon>Pseudomonadati</taxon>
        <taxon>Pseudomonadota</taxon>
        <taxon>Gammaproteobacteria</taxon>
        <taxon>Alteromonadales</taxon>
        <taxon>Alteromonadaceae</taxon>
        <taxon>Alteromonas/Salinimonas group</taxon>
        <taxon>Salinimonas</taxon>
    </lineage>
</organism>
<dbReference type="Proteomes" id="UP000624419">
    <property type="component" value="Unassembled WGS sequence"/>
</dbReference>
<dbReference type="Gene3D" id="2.30.38.10">
    <property type="entry name" value="Luciferase, Domain 3"/>
    <property type="match status" value="1"/>
</dbReference>
<reference evidence="10 11" key="1">
    <citation type="submission" date="2020-04" db="EMBL/GenBank/DDBJ databases">
        <title>Salinimonas sp. HHU 13199.</title>
        <authorList>
            <person name="Cui X."/>
            <person name="Zhang D."/>
        </authorList>
    </citation>
    <scope>NUCLEOTIDE SEQUENCE [LARGE SCALE GENOMIC DNA]</scope>
    <source>
        <strain evidence="10 11">HHU 13199</strain>
    </source>
</reference>
<dbReference type="PANTHER" id="PTHR43767">
    <property type="entry name" value="LONG-CHAIN-FATTY-ACID--COA LIGASE"/>
    <property type="match status" value="1"/>
</dbReference>
<dbReference type="SUPFAM" id="SSF56801">
    <property type="entry name" value="Acetyl-CoA synthetase-like"/>
    <property type="match status" value="1"/>
</dbReference>
<sequence>MSVNENYANLREFIDDRFNRYEGRLAYRCLGQSMLYDELDKHATHLARYFEHEMGLKAGDRIVIQLPNLIQYPVAMYAAVRLGLVVVNTNPLYTPREMRHQFTDSGAKAIVILSDLLPKLEQIRDETGIEQVLVTSAADFIQLSTPHDTYHCFTQALSTGETLNDFTPSQAQRDDTAVLQYTGGTTGVSKGAVLSHGNLLANAGQMAARLEARCQQSEGVFVCPLPLYHIYAFTVNMIGLFGMGEANLLIPNPRDMDSFVNAIKALPFKGIAGINTLFVGLCQHPGFKDIDFSNLKITLSGGAALTHSAAHLWEDVTGCAITEGYGLSETSPVVSFNVFGEEELGTVGKPLEQTQVAAWDEHDKPVAEGEVGELVVKGPQVMKGYWQRDDETCKVMIDGWFKTGDMGLIQSNGNVKIVDRLKDMIIVSGFNVFPNEVEDVLSEHPAVMEAAVVGEADDKTGEAVKAFVTVSESVTEDALREFCREHLTNYKVPKHIEVLEELPKSTVGKILRRELRKR</sequence>
<dbReference type="CDD" id="cd05936">
    <property type="entry name" value="FC-FACS_FadD_like"/>
    <property type="match status" value="1"/>
</dbReference>
<dbReference type="Gene3D" id="3.30.300.30">
    <property type="match status" value="1"/>
</dbReference>
<evidence type="ECO:0000256" key="2">
    <source>
        <dbReference type="ARBA" id="ARBA00005005"/>
    </source>
</evidence>
<evidence type="ECO:0000313" key="10">
    <source>
        <dbReference type="EMBL" id="MBD3586265.1"/>
    </source>
</evidence>
<accession>A0ABR8LQ65</accession>
<dbReference type="Pfam" id="PF00501">
    <property type="entry name" value="AMP-binding"/>
    <property type="match status" value="1"/>
</dbReference>
<dbReference type="InterPro" id="IPR020845">
    <property type="entry name" value="AMP-binding_CS"/>
</dbReference>
<evidence type="ECO:0000256" key="1">
    <source>
        <dbReference type="ARBA" id="ARBA00004170"/>
    </source>
</evidence>
<evidence type="ECO:0000256" key="6">
    <source>
        <dbReference type="ARBA" id="ARBA00039545"/>
    </source>
</evidence>
<dbReference type="InterPro" id="IPR000873">
    <property type="entry name" value="AMP-dep_synth/lig_dom"/>
</dbReference>
<dbReference type="EC" id="6.2.1.3" evidence="5"/>
<comment type="pathway">
    <text evidence="2">Lipid metabolism; fatty acid beta-oxidation.</text>
</comment>
<evidence type="ECO:0000313" key="11">
    <source>
        <dbReference type="Proteomes" id="UP000624419"/>
    </source>
</evidence>
<keyword evidence="4" id="KW-0472">Membrane</keyword>
<evidence type="ECO:0000259" key="9">
    <source>
        <dbReference type="Pfam" id="PF13193"/>
    </source>
</evidence>
<feature type="domain" description="AMP-binding enzyme C-terminal" evidence="9">
    <location>
        <begin position="436"/>
        <end position="509"/>
    </location>
</feature>
<evidence type="ECO:0000256" key="3">
    <source>
        <dbReference type="ARBA" id="ARBA00022598"/>
    </source>
</evidence>
<dbReference type="EMBL" id="JABBXD010000005">
    <property type="protein sequence ID" value="MBD3586265.1"/>
    <property type="molecule type" value="Genomic_DNA"/>
</dbReference>
<comment type="subcellular location">
    <subcellularLocation>
        <location evidence="1">Membrane</location>
        <topology evidence="1">Peripheral membrane protein</topology>
    </subcellularLocation>
</comment>
<keyword evidence="3" id="KW-0436">Ligase</keyword>
<evidence type="ECO:0000256" key="7">
    <source>
        <dbReference type="ARBA" id="ARBA00042773"/>
    </source>
</evidence>
<evidence type="ECO:0000259" key="8">
    <source>
        <dbReference type="Pfam" id="PF00501"/>
    </source>
</evidence>
<dbReference type="InterPro" id="IPR050237">
    <property type="entry name" value="ATP-dep_AMP-bd_enzyme"/>
</dbReference>
<name>A0ABR8LQ65_9ALTE</name>
<evidence type="ECO:0000256" key="4">
    <source>
        <dbReference type="ARBA" id="ARBA00023136"/>
    </source>
</evidence>
<evidence type="ECO:0000256" key="5">
    <source>
        <dbReference type="ARBA" id="ARBA00026121"/>
    </source>
</evidence>
<dbReference type="PANTHER" id="PTHR43767:SF8">
    <property type="entry name" value="LONG-CHAIN-FATTY-ACID--COA LIGASE"/>
    <property type="match status" value="1"/>
</dbReference>